<feature type="signal peptide" evidence="1">
    <location>
        <begin position="1"/>
        <end position="21"/>
    </location>
</feature>
<gene>
    <name evidence="2" type="ORF">BU24DRAFT_457275</name>
</gene>
<keyword evidence="3" id="KW-1185">Reference proteome</keyword>
<evidence type="ECO:0000256" key="1">
    <source>
        <dbReference type="SAM" id="SignalP"/>
    </source>
</evidence>
<sequence>MQIKATCLVLMAALFTAQVIAYPTLPRLAARDEDSELSDADISDEFSLEESALEAAGKVEVWPPALTDRII</sequence>
<evidence type="ECO:0000313" key="2">
    <source>
        <dbReference type="EMBL" id="KAF2021285.1"/>
    </source>
</evidence>
<organism evidence="2 3">
    <name type="scientific">Aaosphaeria arxii CBS 175.79</name>
    <dbReference type="NCBI Taxonomy" id="1450172"/>
    <lineage>
        <taxon>Eukaryota</taxon>
        <taxon>Fungi</taxon>
        <taxon>Dikarya</taxon>
        <taxon>Ascomycota</taxon>
        <taxon>Pezizomycotina</taxon>
        <taxon>Dothideomycetes</taxon>
        <taxon>Pleosporomycetidae</taxon>
        <taxon>Pleosporales</taxon>
        <taxon>Pleosporales incertae sedis</taxon>
        <taxon>Aaosphaeria</taxon>
    </lineage>
</organism>
<evidence type="ECO:0000313" key="3">
    <source>
        <dbReference type="Proteomes" id="UP000799778"/>
    </source>
</evidence>
<protein>
    <submittedName>
        <fullName evidence="2">Uncharacterized protein</fullName>
    </submittedName>
</protein>
<dbReference type="GeneID" id="54288921"/>
<reference evidence="2" key="1">
    <citation type="journal article" date="2020" name="Stud. Mycol.">
        <title>101 Dothideomycetes genomes: a test case for predicting lifestyles and emergence of pathogens.</title>
        <authorList>
            <person name="Haridas S."/>
            <person name="Albert R."/>
            <person name="Binder M."/>
            <person name="Bloem J."/>
            <person name="Labutti K."/>
            <person name="Salamov A."/>
            <person name="Andreopoulos B."/>
            <person name="Baker S."/>
            <person name="Barry K."/>
            <person name="Bills G."/>
            <person name="Bluhm B."/>
            <person name="Cannon C."/>
            <person name="Castanera R."/>
            <person name="Culley D."/>
            <person name="Daum C."/>
            <person name="Ezra D."/>
            <person name="Gonzalez J."/>
            <person name="Henrissat B."/>
            <person name="Kuo A."/>
            <person name="Liang C."/>
            <person name="Lipzen A."/>
            <person name="Lutzoni F."/>
            <person name="Magnuson J."/>
            <person name="Mondo S."/>
            <person name="Nolan M."/>
            <person name="Ohm R."/>
            <person name="Pangilinan J."/>
            <person name="Park H.-J."/>
            <person name="Ramirez L."/>
            <person name="Alfaro M."/>
            <person name="Sun H."/>
            <person name="Tritt A."/>
            <person name="Yoshinaga Y."/>
            <person name="Zwiers L.-H."/>
            <person name="Turgeon B."/>
            <person name="Goodwin S."/>
            <person name="Spatafora J."/>
            <person name="Crous P."/>
            <person name="Grigoriev I."/>
        </authorList>
    </citation>
    <scope>NUCLEOTIDE SEQUENCE</scope>
    <source>
        <strain evidence="2">CBS 175.79</strain>
    </source>
</reference>
<keyword evidence="1" id="KW-0732">Signal</keyword>
<dbReference type="RefSeq" id="XP_033389624.1">
    <property type="nucleotide sequence ID" value="XM_033531524.1"/>
</dbReference>
<dbReference type="EMBL" id="ML978066">
    <property type="protein sequence ID" value="KAF2021285.1"/>
    <property type="molecule type" value="Genomic_DNA"/>
</dbReference>
<accession>A0A6A5Y6U4</accession>
<feature type="chain" id="PRO_5025595742" evidence="1">
    <location>
        <begin position="22"/>
        <end position="71"/>
    </location>
</feature>
<proteinExistence type="predicted"/>
<dbReference type="Proteomes" id="UP000799778">
    <property type="component" value="Unassembled WGS sequence"/>
</dbReference>
<name>A0A6A5Y6U4_9PLEO</name>
<dbReference type="AlphaFoldDB" id="A0A6A5Y6U4"/>